<dbReference type="Gene3D" id="1.10.287.110">
    <property type="entry name" value="DnaJ domain"/>
    <property type="match status" value="1"/>
</dbReference>
<dbReference type="Pfam" id="PF00226">
    <property type="entry name" value="DnaJ"/>
    <property type="match status" value="1"/>
</dbReference>
<sequence>MTRTLRNPYDVLGVSKHADAAEIKAAYRRLALQYHPDRNPGDKEAEERFKEISEAYATLRDPEARRRFDRFGTAGGAASRPTVETVDWQTVFQEADIKIDWSQRGGVPRTGNVVFDALFGVMTGMMRSSGLLPGEDRVVGLALSLAEARTGTRRRVRIPGPSVCATCRGSGRAQSGLCERCAGRGVLRGGDEVEVAVPPYRRGDARLRLRGLGGPGRPPGDAYVQLELILPEGVRLEPDGTLRATLTLAPFELRGGLSTSFLGVQVEVPKGAKAGDTLRVPRGGLAGADLVVTLHVDLWGGVWRRVKSALT</sequence>
<accession>D7CX22</accession>
<name>D7CX22_TRURR</name>
<dbReference type="GO" id="GO:0005737">
    <property type="term" value="C:cytoplasm"/>
    <property type="evidence" value="ECO:0007669"/>
    <property type="project" value="TreeGrafter"/>
</dbReference>
<dbReference type="PROSITE" id="PS00636">
    <property type="entry name" value="DNAJ_1"/>
    <property type="match status" value="1"/>
</dbReference>
<dbReference type="Proteomes" id="UP000000379">
    <property type="component" value="Chromosome"/>
</dbReference>
<gene>
    <name evidence="3" type="ordered locus">Trad_1408</name>
</gene>
<dbReference type="GO" id="GO:0051082">
    <property type="term" value="F:unfolded protein binding"/>
    <property type="evidence" value="ECO:0007669"/>
    <property type="project" value="InterPro"/>
</dbReference>
<evidence type="ECO:0000313" key="3">
    <source>
        <dbReference type="EMBL" id="ADI14530.1"/>
    </source>
</evidence>
<organism evidence="3 4">
    <name type="scientific">Truepera radiovictrix (strain DSM 17093 / CIP 108686 / LMG 22925 / RQ-24)</name>
    <dbReference type="NCBI Taxonomy" id="649638"/>
    <lineage>
        <taxon>Bacteria</taxon>
        <taxon>Thermotogati</taxon>
        <taxon>Deinococcota</taxon>
        <taxon>Deinococci</taxon>
        <taxon>Trueperales</taxon>
        <taxon>Trueperaceae</taxon>
        <taxon>Truepera</taxon>
    </lineage>
</organism>
<keyword evidence="1" id="KW-0143">Chaperone</keyword>
<dbReference type="InterPro" id="IPR001623">
    <property type="entry name" value="DnaJ_domain"/>
</dbReference>
<dbReference type="PANTHER" id="PTHR43096:SF52">
    <property type="entry name" value="DNAJ HOMOLOG 1, MITOCHONDRIAL-RELATED"/>
    <property type="match status" value="1"/>
</dbReference>
<keyword evidence="4" id="KW-1185">Reference proteome</keyword>
<dbReference type="STRING" id="649638.Trad_1408"/>
<dbReference type="KEGG" id="tra:Trad_1408"/>
<dbReference type="PRINTS" id="PR00625">
    <property type="entry name" value="JDOMAIN"/>
</dbReference>
<evidence type="ECO:0000256" key="1">
    <source>
        <dbReference type="ARBA" id="ARBA00023186"/>
    </source>
</evidence>
<dbReference type="RefSeq" id="WP_013177900.1">
    <property type="nucleotide sequence ID" value="NC_014221.1"/>
</dbReference>
<dbReference type="InterPro" id="IPR018253">
    <property type="entry name" value="DnaJ_domain_CS"/>
</dbReference>
<keyword evidence="3" id="KW-0346">Stress response</keyword>
<dbReference type="AlphaFoldDB" id="D7CX22"/>
<dbReference type="Pfam" id="PF01556">
    <property type="entry name" value="DnaJ_C"/>
    <property type="match status" value="1"/>
</dbReference>
<dbReference type="InterPro" id="IPR002939">
    <property type="entry name" value="DnaJ_C"/>
</dbReference>
<dbReference type="PANTHER" id="PTHR43096">
    <property type="entry name" value="DNAJ HOMOLOG 1, MITOCHONDRIAL-RELATED"/>
    <property type="match status" value="1"/>
</dbReference>
<feature type="domain" description="J" evidence="2">
    <location>
        <begin position="7"/>
        <end position="72"/>
    </location>
</feature>
<proteinExistence type="predicted"/>
<evidence type="ECO:0000259" key="2">
    <source>
        <dbReference type="PROSITE" id="PS50076"/>
    </source>
</evidence>
<dbReference type="eggNOG" id="COG0484">
    <property type="taxonomic scope" value="Bacteria"/>
</dbReference>
<reference evidence="3 4" key="2">
    <citation type="journal article" date="2011" name="Stand. Genomic Sci.">
        <title>Complete genome sequence of Truepera radiovictrix type strain (RQ-24).</title>
        <authorList>
            <person name="Ivanova N."/>
            <person name="Rohde C."/>
            <person name="Munk C."/>
            <person name="Nolan M."/>
            <person name="Lucas S."/>
            <person name="Del Rio T.G."/>
            <person name="Tice H."/>
            <person name="Deshpande S."/>
            <person name="Cheng J.F."/>
            <person name="Tapia R."/>
            <person name="Han C."/>
            <person name="Goodwin L."/>
            <person name="Pitluck S."/>
            <person name="Liolios K."/>
            <person name="Mavromatis K."/>
            <person name="Mikhailova N."/>
            <person name="Pati A."/>
            <person name="Chen A."/>
            <person name="Palaniappan K."/>
            <person name="Land M."/>
            <person name="Hauser L."/>
            <person name="Chang Y.J."/>
            <person name="Jeffries C.D."/>
            <person name="Brambilla E."/>
            <person name="Rohde M."/>
            <person name="Goker M."/>
            <person name="Tindall B.J."/>
            <person name="Woyke T."/>
            <person name="Bristow J."/>
            <person name="Eisen J.A."/>
            <person name="Markowitz V."/>
            <person name="Hugenholtz P."/>
            <person name="Kyrpides N.C."/>
            <person name="Klenk H.P."/>
            <person name="Lapidus A."/>
        </authorList>
    </citation>
    <scope>NUCLEOTIDE SEQUENCE [LARGE SCALE GENOMIC DNA]</scope>
    <source>
        <strain evidence="4">DSM 17093 / CIP 108686 / LMG 22925 / RQ-24</strain>
    </source>
</reference>
<dbReference type="SUPFAM" id="SSF46565">
    <property type="entry name" value="Chaperone J-domain"/>
    <property type="match status" value="1"/>
</dbReference>
<dbReference type="EMBL" id="CP002049">
    <property type="protein sequence ID" value="ADI14530.1"/>
    <property type="molecule type" value="Genomic_DNA"/>
</dbReference>
<dbReference type="InterPro" id="IPR008971">
    <property type="entry name" value="HSP40/DnaJ_pept-bd"/>
</dbReference>
<reference evidence="4" key="1">
    <citation type="submission" date="2010-05" db="EMBL/GenBank/DDBJ databases">
        <title>The complete genome of Truepera radiovictris DSM 17093.</title>
        <authorList>
            <consortium name="US DOE Joint Genome Institute (JGI-PGF)"/>
            <person name="Lucas S."/>
            <person name="Copeland A."/>
            <person name="Lapidus A."/>
            <person name="Glavina del Rio T."/>
            <person name="Dalin E."/>
            <person name="Tice H."/>
            <person name="Bruce D."/>
            <person name="Goodwin L."/>
            <person name="Pitluck S."/>
            <person name="Kyrpides N."/>
            <person name="Mavromatis K."/>
            <person name="Ovchinnikova G."/>
            <person name="Munk A.C."/>
            <person name="Detter J.C."/>
            <person name="Han C."/>
            <person name="Tapia R."/>
            <person name="Land M."/>
            <person name="Hauser L."/>
            <person name="Markowitz V."/>
            <person name="Cheng J.-F."/>
            <person name="Hugenholtz P."/>
            <person name="Woyke T."/>
            <person name="Wu D."/>
            <person name="Tindall B."/>
            <person name="Pomrenke H.G."/>
            <person name="Brambilla E."/>
            <person name="Klenk H.-P."/>
            <person name="Eisen J.A."/>
        </authorList>
    </citation>
    <scope>NUCLEOTIDE SEQUENCE [LARGE SCALE GENOMIC DNA]</scope>
    <source>
        <strain evidence="4">DSM 17093 / CIP 108686 / LMG 22925 / RQ-24</strain>
    </source>
</reference>
<evidence type="ECO:0000313" key="4">
    <source>
        <dbReference type="Proteomes" id="UP000000379"/>
    </source>
</evidence>
<protein>
    <submittedName>
        <fullName evidence="3">Heat shock protein DnaJ domain protein</fullName>
    </submittedName>
</protein>
<dbReference type="Gene3D" id="2.60.260.20">
    <property type="entry name" value="Urease metallochaperone UreE, N-terminal domain"/>
    <property type="match status" value="1"/>
</dbReference>
<dbReference type="InterPro" id="IPR036869">
    <property type="entry name" value="J_dom_sf"/>
</dbReference>
<dbReference type="SMART" id="SM00271">
    <property type="entry name" value="DnaJ"/>
    <property type="match status" value="1"/>
</dbReference>
<dbReference type="GO" id="GO:0042026">
    <property type="term" value="P:protein refolding"/>
    <property type="evidence" value="ECO:0007669"/>
    <property type="project" value="TreeGrafter"/>
</dbReference>
<dbReference type="CDD" id="cd06257">
    <property type="entry name" value="DnaJ"/>
    <property type="match status" value="1"/>
</dbReference>
<dbReference type="SUPFAM" id="SSF49493">
    <property type="entry name" value="HSP40/DnaJ peptide-binding domain"/>
    <property type="match status" value="1"/>
</dbReference>
<dbReference type="HOGENOM" id="CLU_017633_0_0_0"/>
<dbReference type="PROSITE" id="PS50076">
    <property type="entry name" value="DNAJ_2"/>
    <property type="match status" value="1"/>
</dbReference>